<organism evidence="1 2">
    <name type="scientific">Lentzea xinjiangensis</name>
    <dbReference type="NCBI Taxonomy" id="402600"/>
    <lineage>
        <taxon>Bacteria</taxon>
        <taxon>Bacillati</taxon>
        <taxon>Actinomycetota</taxon>
        <taxon>Actinomycetes</taxon>
        <taxon>Pseudonocardiales</taxon>
        <taxon>Pseudonocardiaceae</taxon>
        <taxon>Lentzea</taxon>
    </lineage>
</organism>
<sequence length="286" mass="31409">MISAAVLVVVAAAPVRAGERQLLYYNHAWGTLDRATADAVEHSGYVREFADLEIRTTTGTGGRVWTGRYLRGRETYLEIFGLGDVPGQDGEAGAAGLALSTQRESDIEEVKSRLRAGGAKPVEFVQTRDFGDGKPVPWFDSTYLAKTYDRFGAWAMEIRDEYFADPRGGTEPPAFPGDVGRERYLPDLYRAKLMRDVTLVHVDVTARDLAATVPLLRAGDFSVRTERGAVVATRGGTTMRFGEKPVGQTGLKRVEFELNRAVARHVERLGTSTLVVGPGKRAVWNF</sequence>
<evidence type="ECO:0000313" key="1">
    <source>
        <dbReference type="EMBL" id="SER18074.1"/>
    </source>
</evidence>
<evidence type="ECO:0000313" key="2">
    <source>
        <dbReference type="Proteomes" id="UP000199352"/>
    </source>
</evidence>
<dbReference type="InterPro" id="IPR043869">
    <property type="entry name" value="DUF5829"/>
</dbReference>
<accession>A0A1H9M363</accession>
<dbReference type="Pfam" id="PF19147">
    <property type="entry name" value="DUF5829"/>
    <property type="match status" value="1"/>
</dbReference>
<proteinExistence type="predicted"/>
<keyword evidence="2" id="KW-1185">Reference proteome</keyword>
<dbReference type="Proteomes" id="UP000199352">
    <property type="component" value="Unassembled WGS sequence"/>
</dbReference>
<protein>
    <recommendedName>
        <fullName evidence="3">Glyoxalase-like domain-containing protein</fullName>
    </recommendedName>
</protein>
<reference evidence="2" key="1">
    <citation type="submission" date="2016-10" db="EMBL/GenBank/DDBJ databases">
        <authorList>
            <person name="Varghese N."/>
            <person name="Submissions S."/>
        </authorList>
    </citation>
    <scope>NUCLEOTIDE SEQUENCE [LARGE SCALE GENOMIC DNA]</scope>
    <source>
        <strain evidence="2">CGMCC 4.3525</strain>
    </source>
</reference>
<dbReference type="STRING" id="402600.SAMN05216188_108226"/>
<name>A0A1H9M363_9PSEU</name>
<evidence type="ECO:0008006" key="3">
    <source>
        <dbReference type="Google" id="ProtNLM"/>
    </source>
</evidence>
<gene>
    <name evidence="1" type="ORF">SAMN05216188_108226</name>
</gene>
<dbReference type="EMBL" id="FOFR01000008">
    <property type="protein sequence ID" value="SER18074.1"/>
    <property type="molecule type" value="Genomic_DNA"/>
</dbReference>
<dbReference type="AlphaFoldDB" id="A0A1H9M363"/>